<feature type="compositionally biased region" description="Polar residues" evidence="4">
    <location>
        <begin position="403"/>
        <end position="413"/>
    </location>
</feature>
<keyword evidence="1" id="KW-0479">Metal-binding</keyword>
<dbReference type="GO" id="GO:0070461">
    <property type="term" value="C:SAGA-type complex"/>
    <property type="evidence" value="ECO:0007669"/>
    <property type="project" value="TreeGrafter"/>
</dbReference>
<feature type="domain" description="Transcriptional adapter 2-alpha/beta-like" evidence="5">
    <location>
        <begin position="517"/>
        <end position="598"/>
    </location>
</feature>
<evidence type="ECO:0000256" key="2">
    <source>
        <dbReference type="ARBA" id="ARBA00022771"/>
    </source>
</evidence>
<dbReference type="WBParaSite" id="ACRNAN_scaffold619.g10477.t1">
    <property type="protein sequence ID" value="ACRNAN_scaffold619.g10477.t1"/>
    <property type="gene ID" value="ACRNAN_scaffold619.g10477"/>
</dbReference>
<dbReference type="Pfam" id="PF22941">
    <property type="entry name" value="TADA2A-like_3rd"/>
    <property type="match status" value="1"/>
</dbReference>
<evidence type="ECO:0000256" key="3">
    <source>
        <dbReference type="ARBA" id="ARBA00022833"/>
    </source>
</evidence>
<protein>
    <submittedName>
        <fullName evidence="8">Uncharacterized protein</fullName>
    </submittedName>
</protein>
<evidence type="ECO:0000259" key="6">
    <source>
        <dbReference type="Pfam" id="PF25299"/>
    </source>
</evidence>
<dbReference type="GO" id="GO:0006357">
    <property type="term" value="P:regulation of transcription by RNA polymerase II"/>
    <property type="evidence" value="ECO:0007669"/>
    <property type="project" value="TreeGrafter"/>
</dbReference>
<sequence>MGRLRMQKAMERNCVFCCEQIQSPQLLKCIECTDAEIFFCLQCFQLGAESGDHKRDHNYVILDETGPPVFDWKKANGKRWGYYEDLALLEAALEYNLDDEWSNIFMDKFGKVLTKDEALAHLDRYFLRGKIGQHILSGIKCDMTGNTEKAQAIIAQPINFPPSKYSEIVTLIRNCDSDDMPSTSQKNWFQQLEQMKNEQIFVKPKKFIPEKDEDERGSSSPVLRPRRLSSRSAIEEFNGVIGNRKSSLEMDLMPSTSKIGTIGHDLSLEFCGEKLADDDAHEFSFDQYKVEPSETCALSPDGTINRRLSYNSTETMPSTRILRPRTQTSMHSPGSLSRTPTRYSNRLSGRAETDRRIAMMSKPVDDDDSIEIEYFDEDPNSVKKYPKFTLRSSLRSQSRRVTLASNTSEQTSTKESEPEDSEMESDTKVLKPKMTATRTQKSTPKKKKKPSPLSLNQPPIKQSKNVKAKRNLDTFLFTKEEMLELRAKYPDPYFYSHGQPYLDEDAIAKLKQDDLNLIGYMPKRDDFEEECNWDAEKLISRMTICGDPNYPRSKDEELMNEAKFILLDRYNRMLRKRMAKHGVLREHELVNEFFSIVKNNPSERGKYSFLDDVPLLNQKKREFYAPLFGRAHQVLDKALIDELIKNVAKADFLMDRIEMLQKLQREGGTKLPVRLKFDTPAIAARTGKKKRKRTRYSQYQLNRKANLRWQRIKRWQKKMNEADPEELEEFDE</sequence>
<dbReference type="GO" id="GO:0003682">
    <property type="term" value="F:chromatin binding"/>
    <property type="evidence" value="ECO:0007669"/>
    <property type="project" value="TreeGrafter"/>
</dbReference>
<feature type="region of interest" description="Disordered" evidence="4">
    <location>
        <begin position="391"/>
        <end position="467"/>
    </location>
</feature>
<feature type="region of interest" description="Disordered" evidence="4">
    <location>
        <begin position="206"/>
        <end position="227"/>
    </location>
</feature>
<feature type="compositionally biased region" description="Polar residues" evidence="4">
    <location>
        <begin position="325"/>
        <end position="347"/>
    </location>
</feature>
<dbReference type="GO" id="GO:0008270">
    <property type="term" value="F:zinc ion binding"/>
    <property type="evidence" value="ECO:0007669"/>
    <property type="project" value="UniProtKB-KW"/>
</dbReference>
<dbReference type="InterPro" id="IPR000433">
    <property type="entry name" value="Znf_ZZ"/>
</dbReference>
<feature type="compositionally biased region" description="Low complexity" evidence="4">
    <location>
        <begin position="391"/>
        <end position="400"/>
    </location>
</feature>
<feature type="region of interest" description="Disordered" evidence="4">
    <location>
        <begin position="322"/>
        <end position="364"/>
    </location>
</feature>
<name>A0A914E955_9BILA</name>
<dbReference type="PANTHER" id="PTHR12374">
    <property type="entry name" value="TRANSCRIPTIONAL ADAPTOR 2 ADA2 -RELATED"/>
    <property type="match status" value="1"/>
</dbReference>
<feature type="compositionally biased region" description="Basic and acidic residues" evidence="4">
    <location>
        <begin position="207"/>
        <end position="217"/>
    </location>
</feature>
<organism evidence="7 8">
    <name type="scientific">Acrobeloides nanus</name>
    <dbReference type="NCBI Taxonomy" id="290746"/>
    <lineage>
        <taxon>Eukaryota</taxon>
        <taxon>Metazoa</taxon>
        <taxon>Ecdysozoa</taxon>
        <taxon>Nematoda</taxon>
        <taxon>Chromadorea</taxon>
        <taxon>Rhabditida</taxon>
        <taxon>Tylenchina</taxon>
        <taxon>Cephalobomorpha</taxon>
        <taxon>Cephaloboidea</taxon>
        <taxon>Cephalobidae</taxon>
        <taxon>Acrobeloides</taxon>
    </lineage>
</organism>
<dbReference type="Pfam" id="PF25299">
    <property type="entry name" value="ZZ_ADA2"/>
    <property type="match status" value="1"/>
</dbReference>
<proteinExistence type="predicted"/>
<dbReference type="GO" id="GO:0006338">
    <property type="term" value="P:chromatin remodeling"/>
    <property type="evidence" value="ECO:0007669"/>
    <property type="project" value="TreeGrafter"/>
</dbReference>
<dbReference type="InterPro" id="IPR055141">
    <property type="entry name" value="TADA2A_B-like_dom"/>
</dbReference>
<reference evidence="8" key="1">
    <citation type="submission" date="2022-11" db="UniProtKB">
        <authorList>
            <consortium name="WormBaseParasite"/>
        </authorList>
    </citation>
    <scope>IDENTIFICATION</scope>
</reference>
<evidence type="ECO:0000313" key="8">
    <source>
        <dbReference type="WBParaSite" id="ACRNAN_scaffold619.g10477.t1"/>
    </source>
</evidence>
<dbReference type="GO" id="GO:0003713">
    <property type="term" value="F:transcription coactivator activity"/>
    <property type="evidence" value="ECO:0007669"/>
    <property type="project" value="TreeGrafter"/>
</dbReference>
<keyword evidence="7" id="KW-1185">Reference proteome</keyword>
<dbReference type="Proteomes" id="UP000887540">
    <property type="component" value="Unplaced"/>
</dbReference>
<evidence type="ECO:0000256" key="4">
    <source>
        <dbReference type="SAM" id="MobiDB-lite"/>
    </source>
</evidence>
<evidence type="ECO:0000313" key="7">
    <source>
        <dbReference type="Proteomes" id="UP000887540"/>
    </source>
</evidence>
<dbReference type="AlphaFoldDB" id="A0A914E955"/>
<feature type="domain" description="ZZ-type" evidence="6">
    <location>
        <begin position="14"/>
        <end position="62"/>
    </location>
</feature>
<keyword evidence="3" id="KW-0862">Zinc</keyword>
<accession>A0A914E955</accession>
<keyword evidence="2" id="KW-0863">Zinc-finger</keyword>
<evidence type="ECO:0000256" key="1">
    <source>
        <dbReference type="ARBA" id="ARBA00022723"/>
    </source>
</evidence>
<dbReference type="GO" id="GO:0005634">
    <property type="term" value="C:nucleus"/>
    <property type="evidence" value="ECO:0007669"/>
    <property type="project" value="TreeGrafter"/>
</dbReference>
<evidence type="ECO:0000259" key="5">
    <source>
        <dbReference type="Pfam" id="PF22941"/>
    </source>
</evidence>
<dbReference type="PANTHER" id="PTHR12374:SF63">
    <property type="entry name" value="TRANSCRIPTIONAL ADAPTER 2-BETA"/>
    <property type="match status" value="1"/>
</dbReference>